<protein>
    <submittedName>
        <fullName evidence="3">DNA-binding protein</fullName>
    </submittedName>
</protein>
<dbReference type="RefSeq" id="WP_078977572.1">
    <property type="nucleotide sequence ID" value="NZ_MWQN01000001.1"/>
</dbReference>
<reference evidence="3 4" key="1">
    <citation type="submission" date="2017-03" db="EMBL/GenBank/DDBJ databases">
        <title>Draft genome sequence of Streptomyces scabrisporus NF3, endophyte isolated from Amphipterygium adstringens.</title>
        <authorList>
            <person name="Vazquez M."/>
            <person name="Ceapa C.D."/>
            <person name="Rodriguez Luna D."/>
            <person name="Sanchez Esquivel S."/>
        </authorList>
    </citation>
    <scope>NUCLEOTIDE SEQUENCE [LARGE SCALE GENOMIC DNA]</scope>
    <source>
        <strain evidence="3 4">NF3</strain>
    </source>
</reference>
<evidence type="ECO:0000259" key="2">
    <source>
        <dbReference type="Pfam" id="PF21531"/>
    </source>
</evidence>
<accession>A0A1T3P2E2</accession>
<dbReference type="OrthoDB" id="3784042at2"/>
<comment type="caution">
    <text evidence="3">The sequence shown here is derived from an EMBL/GenBank/DDBJ whole genome shotgun (WGS) entry which is preliminary data.</text>
</comment>
<evidence type="ECO:0000313" key="3">
    <source>
        <dbReference type="EMBL" id="OPC83279.1"/>
    </source>
</evidence>
<dbReference type="GO" id="GO:0003677">
    <property type="term" value="F:DNA binding"/>
    <property type="evidence" value="ECO:0007669"/>
    <property type="project" value="UniProtKB-KW"/>
</dbReference>
<sequence length="121" mass="13581">MSEIDPKIEALVPAWVTLPEIAEILGVDILKVRQQLKERKFLAVRRGEHRALQVPADFFQDGNIVKGLVGTLTLLSDSNFSDEEALEWLFTADDTLPGTPVQALQENRMTEVRRRAQALAI</sequence>
<keyword evidence="3" id="KW-0238">DNA-binding</keyword>
<dbReference type="STRING" id="159449.B4N89_22140"/>
<feature type="domain" description="DNA-binding protein Rv2175c wHTH" evidence="2">
    <location>
        <begin position="9"/>
        <end position="59"/>
    </location>
</feature>
<dbReference type="eggNOG" id="ENOG5032W34">
    <property type="taxonomic scope" value="Bacteria"/>
</dbReference>
<name>A0A1T3P2E2_9ACTN</name>
<organism evidence="3 4">
    <name type="scientific">Embleya scabrispora</name>
    <dbReference type="NCBI Taxonomy" id="159449"/>
    <lineage>
        <taxon>Bacteria</taxon>
        <taxon>Bacillati</taxon>
        <taxon>Actinomycetota</taxon>
        <taxon>Actinomycetes</taxon>
        <taxon>Kitasatosporales</taxon>
        <taxon>Streptomycetaceae</taxon>
        <taxon>Embleya</taxon>
    </lineage>
</organism>
<dbReference type="Pfam" id="PF21531">
    <property type="entry name" value="Rv2175c_wHTH"/>
    <property type="match status" value="1"/>
</dbReference>
<dbReference type="Proteomes" id="UP000190037">
    <property type="component" value="Unassembled WGS sequence"/>
</dbReference>
<dbReference type="InterPro" id="IPR048576">
    <property type="entry name" value="Rv2175c_wHTH"/>
</dbReference>
<feature type="domain" description="Rv2175c C-terminal" evidence="1">
    <location>
        <begin position="65"/>
        <end position="120"/>
    </location>
</feature>
<dbReference type="InterPro" id="IPR041098">
    <property type="entry name" value="Rv2175c_C"/>
</dbReference>
<dbReference type="EMBL" id="MWQN01000001">
    <property type="protein sequence ID" value="OPC83279.1"/>
    <property type="molecule type" value="Genomic_DNA"/>
</dbReference>
<evidence type="ECO:0000313" key="4">
    <source>
        <dbReference type="Proteomes" id="UP000190037"/>
    </source>
</evidence>
<keyword evidence="4" id="KW-1185">Reference proteome</keyword>
<evidence type="ECO:0000259" key="1">
    <source>
        <dbReference type="Pfam" id="PF18367"/>
    </source>
</evidence>
<dbReference type="AlphaFoldDB" id="A0A1T3P2E2"/>
<dbReference type="Pfam" id="PF18367">
    <property type="entry name" value="Rv2175c_C"/>
    <property type="match status" value="1"/>
</dbReference>
<gene>
    <name evidence="3" type="ORF">B4N89_22140</name>
</gene>
<proteinExistence type="predicted"/>